<evidence type="ECO:0000259" key="6">
    <source>
        <dbReference type="Pfam" id="PF07980"/>
    </source>
</evidence>
<keyword evidence="5" id="KW-0998">Cell outer membrane</keyword>
<name>A0ABP8M2X5_9BACT</name>
<dbReference type="Proteomes" id="UP001501508">
    <property type="component" value="Unassembled WGS sequence"/>
</dbReference>
<protein>
    <submittedName>
        <fullName evidence="8">RagB/SusD family nutrient uptake outer membrane protein</fullName>
    </submittedName>
</protein>
<dbReference type="Pfam" id="PF14322">
    <property type="entry name" value="SusD-like_3"/>
    <property type="match status" value="1"/>
</dbReference>
<dbReference type="SUPFAM" id="SSF48452">
    <property type="entry name" value="TPR-like"/>
    <property type="match status" value="1"/>
</dbReference>
<dbReference type="InterPro" id="IPR011990">
    <property type="entry name" value="TPR-like_helical_dom_sf"/>
</dbReference>
<gene>
    <name evidence="8" type="ORF">GCM10023091_26510</name>
</gene>
<evidence type="ECO:0000256" key="5">
    <source>
        <dbReference type="ARBA" id="ARBA00023237"/>
    </source>
</evidence>
<dbReference type="InterPro" id="IPR033985">
    <property type="entry name" value="SusD-like_N"/>
</dbReference>
<evidence type="ECO:0000256" key="4">
    <source>
        <dbReference type="ARBA" id="ARBA00023136"/>
    </source>
</evidence>
<evidence type="ECO:0000256" key="3">
    <source>
        <dbReference type="ARBA" id="ARBA00022729"/>
    </source>
</evidence>
<keyword evidence="9" id="KW-1185">Reference proteome</keyword>
<keyword evidence="4" id="KW-0472">Membrane</keyword>
<feature type="domain" description="RagB/SusD" evidence="6">
    <location>
        <begin position="346"/>
        <end position="657"/>
    </location>
</feature>
<comment type="subcellular location">
    <subcellularLocation>
        <location evidence="1">Cell outer membrane</location>
    </subcellularLocation>
</comment>
<proteinExistence type="inferred from homology"/>
<evidence type="ECO:0000256" key="2">
    <source>
        <dbReference type="ARBA" id="ARBA00006275"/>
    </source>
</evidence>
<dbReference type="InterPro" id="IPR012944">
    <property type="entry name" value="SusD_RagB_dom"/>
</dbReference>
<evidence type="ECO:0000259" key="7">
    <source>
        <dbReference type="Pfam" id="PF14322"/>
    </source>
</evidence>
<accession>A0ABP8M2X5</accession>
<dbReference type="EMBL" id="BAABEY010000025">
    <property type="protein sequence ID" value="GAA4441355.1"/>
    <property type="molecule type" value="Genomic_DNA"/>
</dbReference>
<evidence type="ECO:0000313" key="8">
    <source>
        <dbReference type="EMBL" id="GAA4441355.1"/>
    </source>
</evidence>
<keyword evidence="3" id="KW-0732">Signal</keyword>
<organism evidence="8 9">
    <name type="scientific">Ravibacter arvi</name>
    <dbReference type="NCBI Taxonomy" id="2051041"/>
    <lineage>
        <taxon>Bacteria</taxon>
        <taxon>Pseudomonadati</taxon>
        <taxon>Bacteroidota</taxon>
        <taxon>Cytophagia</taxon>
        <taxon>Cytophagales</taxon>
        <taxon>Spirosomataceae</taxon>
        <taxon>Ravibacter</taxon>
    </lineage>
</organism>
<evidence type="ECO:0000256" key="1">
    <source>
        <dbReference type="ARBA" id="ARBA00004442"/>
    </source>
</evidence>
<reference evidence="9" key="1">
    <citation type="journal article" date="2019" name="Int. J. Syst. Evol. Microbiol.">
        <title>The Global Catalogue of Microorganisms (GCM) 10K type strain sequencing project: providing services to taxonomists for standard genome sequencing and annotation.</title>
        <authorList>
            <consortium name="The Broad Institute Genomics Platform"/>
            <consortium name="The Broad Institute Genome Sequencing Center for Infectious Disease"/>
            <person name="Wu L."/>
            <person name="Ma J."/>
        </authorList>
    </citation>
    <scope>NUCLEOTIDE SEQUENCE [LARGE SCALE GENOMIC DNA]</scope>
    <source>
        <strain evidence="9">JCM 31920</strain>
    </source>
</reference>
<sequence length="657" mass="75476">MSGELLALSYTPRLTSHRSLPKTFIHMRSIRKWALATCFAFTLGSCNQALDIAPDGRISLEEVFRNNDRTAAFLNSCYNFIPLKGTRYFFWSRGPVMWSDEAWDTDAEAESWIMSGRMYNGNTSAGDHPVLSWDSDGNGDYWNRYWQGIRNTSLFIKNIGTATVTNERDRARWKAEAHLLRAYYYHEMLKWFGPVLPIMREPFNFTDDFTTLEKASYYEVVKFIMEDCGIALSTEELPWRITTPGEAGRFNKSMAEAIRSKMILFAASPLNNGGQNLWEEAYQVNKAALESLRAQGYALYRKVAVPQTYQSDRSFFGEDNNYYAAVYNEYFTRPMDYSSNPVDTETIFQSKDDQGNIWHIDGIGSQVGYKTGTCPSQELVDAYETSDGQPVLNLETPYLDAQHTQPNYNTANKLYDPQQPYKNRDPRFYASIYYNGSRRYAWWSFAEEPASVENYPAPQGFRTRVIATWAGEPRTGLHGTVRSATRTGYYERKFLHPTAGDNNAVAGANWKLFRLGEVILNFAEAAAEAGHLEEARAAVNEIRSRVKMPDLPAGLTQKDLILRVRNERRIELALEENRYFDVRRWSMPEGDLSATDRWVTAMEITRNANGTFQYKRRPVRTEDRKCYTNRFLWIPVPLAEASRLSSITGKNWQSPGW</sequence>
<dbReference type="Gene3D" id="1.25.40.390">
    <property type="match status" value="1"/>
</dbReference>
<comment type="similarity">
    <text evidence="2">Belongs to the SusD family.</text>
</comment>
<feature type="domain" description="SusD-like N-terminal" evidence="7">
    <location>
        <begin position="116"/>
        <end position="263"/>
    </location>
</feature>
<evidence type="ECO:0000313" key="9">
    <source>
        <dbReference type="Proteomes" id="UP001501508"/>
    </source>
</evidence>
<dbReference type="Pfam" id="PF07980">
    <property type="entry name" value="SusD_RagB"/>
    <property type="match status" value="1"/>
</dbReference>
<comment type="caution">
    <text evidence="8">The sequence shown here is derived from an EMBL/GenBank/DDBJ whole genome shotgun (WGS) entry which is preliminary data.</text>
</comment>